<keyword evidence="2" id="KW-1185">Reference proteome</keyword>
<comment type="caution">
    <text evidence="1">The sequence shown here is derived from an EMBL/GenBank/DDBJ whole genome shotgun (WGS) entry which is preliminary data.</text>
</comment>
<gene>
    <name evidence="1" type="ORF">MRS75_12080</name>
</gene>
<organism evidence="1 2">
    <name type="scientific">Ferirhizobium litorale</name>
    <dbReference type="NCBI Taxonomy" id="2927786"/>
    <lineage>
        <taxon>Bacteria</taxon>
        <taxon>Pseudomonadati</taxon>
        <taxon>Pseudomonadota</taxon>
        <taxon>Alphaproteobacteria</taxon>
        <taxon>Hyphomicrobiales</taxon>
        <taxon>Rhizobiaceae</taxon>
        <taxon>Ferirhizobium</taxon>
    </lineage>
</organism>
<name>A0AAE3QCW9_9HYPH</name>
<accession>A0AAE3QCW9</accession>
<dbReference type="RefSeq" id="WP_311786239.1">
    <property type="nucleotide sequence ID" value="NZ_JALDYY010000004.1"/>
</dbReference>
<sequence>MDKFDDVFNKRQILATLCGLITQSSDGSPVEQAPCNMPLGDAILQLAAADEVGMDTHEAIVVWQGGILDCHTCLEIADQYGDRLASTSL</sequence>
<dbReference type="Proteomes" id="UP001161580">
    <property type="component" value="Unassembled WGS sequence"/>
</dbReference>
<proteinExistence type="predicted"/>
<protein>
    <submittedName>
        <fullName evidence="1">Uncharacterized protein</fullName>
    </submittedName>
</protein>
<dbReference type="EMBL" id="JALDYZ010000005">
    <property type="protein sequence ID" value="MDI7922825.1"/>
    <property type="molecule type" value="Genomic_DNA"/>
</dbReference>
<evidence type="ECO:0000313" key="1">
    <source>
        <dbReference type="EMBL" id="MDI7922825.1"/>
    </source>
</evidence>
<dbReference type="AlphaFoldDB" id="A0AAE3QCW9"/>
<evidence type="ECO:0000313" key="2">
    <source>
        <dbReference type="Proteomes" id="UP001161580"/>
    </source>
</evidence>
<reference evidence="1" key="1">
    <citation type="submission" date="2022-03" db="EMBL/GenBank/DDBJ databases">
        <title>Fererhizobium litorale gen. nov., sp. nov., isolated from sandy sediments of the Sea of Japan seashore.</title>
        <authorList>
            <person name="Romanenko L."/>
            <person name="Kurilenko V."/>
            <person name="Otstavnykh N."/>
            <person name="Svetashev V."/>
            <person name="Tekutyeva L."/>
            <person name="Isaeva M."/>
            <person name="Mikhailov V."/>
        </authorList>
    </citation>
    <scope>NUCLEOTIDE SEQUENCE</scope>
    <source>
        <strain evidence="1">KMM 9576</strain>
    </source>
</reference>